<dbReference type="PANTHER" id="PTHR10963:SF24">
    <property type="entry name" value="GLYCOSIDASE C21B10.07-RELATED"/>
    <property type="match status" value="1"/>
</dbReference>
<feature type="signal peptide" evidence="1">
    <location>
        <begin position="1"/>
        <end position="19"/>
    </location>
</feature>
<dbReference type="CDD" id="cd02181">
    <property type="entry name" value="GH16_fungal_Lam16A_glucanase"/>
    <property type="match status" value="1"/>
</dbReference>
<organism evidence="3 4">
    <name type="scientific">Wallemia hederae</name>
    <dbReference type="NCBI Taxonomy" id="1540922"/>
    <lineage>
        <taxon>Eukaryota</taxon>
        <taxon>Fungi</taxon>
        <taxon>Dikarya</taxon>
        <taxon>Basidiomycota</taxon>
        <taxon>Wallemiomycotina</taxon>
        <taxon>Wallemiomycetes</taxon>
        <taxon>Wallemiales</taxon>
        <taxon>Wallemiaceae</taxon>
        <taxon>Wallemia</taxon>
    </lineage>
</organism>
<dbReference type="Pfam" id="PF26113">
    <property type="entry name" value="GH16_XgeA"/>
    <property type="match status" value="1"/>
</dbReference>
<evidence type="ECO:0000259" key="2">
    <source>
        <dbReference type="PROSITE" id="PS51762"/>
    </source>
</evidence>
<protein>
    <recommendedName>
        <fullName evidence="2">GH16 domain-containing protein</fullName>
    </recommendedName>
</protein>
<dbReference type="Proteomes" id="UP000310189">
    <property type="component" value="Unassembled WGS sequence"/>
</dbReference>
<feature type="domain" description="GH16" evidence="2">
    <location>
        <begin position="16"/>
        <end position="288"/>
    </location>
</feature>
<dbReference type="SUPFAM" id="SSF49899">
    <property type="entry name" value="Concanavalin A-like lectins/glucanases"/>
    <property type="match status" value="1"/>
</dbReference>
<dbReference type="PROSITE" id="PS51762">
    <property type="entry name" value="GH16_2"/>
    <property type="match status" value="1"/>
</dbReference>
<dbReference type="InterPro" id="IPR000757">
    <property type="entry name" value="Beta-glucanase-like"/>
</dbReference>
<evidence type="ECO:0000256" key="1">
    <source>
        <dbReference type="SAM" id="SignalP"/>
    </source>
</evidence>
<evidence type="ECO:0000313" key="3">
    <source>
        <dbReference type="EMBL" id="TIA92516.1"/>
    </source>
</evidence>
<dbReference type="GO" id="GO:0009251">
    <property type="term" value="P:glucan catabolic process"/>
    <property type="evidence" value="ECO:0007669"/>
    <property type="project" value="TreeGrafter"/>
</dbReference>
<proteinExistence type="predicted"/>
<dbReference type="GO" id="GO:0004553">
    <property type="term" value="F:hydrolase activity, hydrolyzing O-glycosyl compounds"/>
    <property type="evidence" value="ECO:0007669"/>
    <property type="project" value="InterPro"/>
</dbReference>
<dbReference type="EMBL" id="SPNW01000006">
    <property type="protein sequence ID" value="TIA92516.1"/>
    <property type="molecule type" value="Genomic_DNA"/>
</dbReference>
<name>A0A4T0FZK6_9BASI</name>
<sequence length="316" mass="34381">MRSSITTLALVTAFTSTYAANSRGVRGVPQGYSLKKAYEGESFFDGFSFFTYDDPTAYVDKATAFNKGLAGFANGNPYIQFDNWSELPQGANRDSVRLQSLDSWNGGILLFDVAEMPYGLSTWPAFWSNGPDWPHGGELDILEGVNDETNNHVTIHTYPGCTQAGTAPSTGEFTSTSDCSGLSPDNSGCGYKDKNPNSYGKGLNESGGGVYATEWDKATGSLKTWFFPRLIIPQDILNGQPNPQNWGQPVSNFVSDTCDITGSFENHSIIINTTLCGYYAGNNFPNGGLEACNEFIRHPGNLPHNTWSINSIKVFE</sequence>
<dbReference type="InterPro" id="IPR050546">
    <property type="entry name" value="Glycosyl_Hydrlase_16"/>
</dbReference>
<reference evidence="3 4" key="1">
    <citation type="submission" date="2019-03" db="EMBL/GenBank/DDBJ databases">
        <title>Sequencing 23 genomes of Wallemia ichthyophaga.</title>
        <authorList>
            <person name="Gostincar C."/>
        </authorList>
    </citation>
    <scope>NUCLEOTIDE SEQUENCE [LARGE SCALE GENOMIC DNA]</scope>
    <source>
        <strain evidence="3 4">EXF-5753</strain>
    </source>
</reference>
<accession>A0A4T0FZK6</accession>
<dbReference type="PANTHER" id="PTHR10963">
    <property type="entry name" value="GLYCOSYL HYDROLASE-RELATED"/>
    <property type="match status" value="1"/>
</dbReference>
<dbReference type="AlphaFoldDB" id="A0A4T0FZK6"/>
<feature type="chain" id="PRO_5020277170" description="GH16 domain-containing protein" evidence="1">
    <location>
        <begin position="20"/>
        <end position="316"/>
    </location>
</feature>
<keyword evidence="1" id="KW-0732">Signal</keyword>
<comment type="caution">
    <text evidence="3">The sequence shown here is derived from an EMBL/GenBank/DDBJ whole genome shotgun (WGS) entry which is preliminary data.</text>
</comment>
<gene>
    <name evidence="3" type="ORF">E3P99_00583</name>
</gene>
<dbReference type="InterPro" id="IPR013320">
    <property type="entry name" value="ConA-like_dom_sf"/>
</dbReference>
<dbReference type="OrthoDB" id="192832at2759"/>
<keyword evidence="4" id="KW-1185">Reference proteome</keyword>
<evidence type="ECO:0000313" key="4">
    <source>
        <dbReference type="Proteomes" id="UP000310189"/>
    </source>
</evidence>
<dbReference type="Gene3D" id="2.60.120.200">
    <property type="match status" value="1"/>
</dbReference>